<protein>
    <recommendedName>
        <fullName evidence="2">Anti-sigma factor antagonist</fullName>
    </recommendedName>
</protein>
<dbReference type="AlphaFoldDB" id="A0A3D5QEN9"/>
<comment type="caution">
    <text evidence="4">The sequence shown here is derived from an EMBL/GenBank/DDBJ whole genome shotgun (WGS) entry which is preliminary data.</text>
</comment>
<evidence type="ECO:0000256" key="1">
    <source>
        <dbReference type="ARBA" id="ARBA00009013"/>
    </source>
</evidence>
<dbReference type="NCBIfam" id="TIGR00377">
    <property type="entry name" value="ant_ant_sig"/>
    <property type="match status" value="1"/>
</dbReference>
<comment type="similarity">
    <text evidence="1 2">Belongs to the anti-sigma-factor antagonist family.</text>
</comment>
<dbReference type="GO" id="GO:0043856">
    <property type="term" value="F:anti-sigma factor antagonist activity"/>
    <property type="evidence" value="ECO:0007669"/>
    <property type="project" value="InterPro"/>
</dbReference>
<dbReference type="PANTHER" id="PTHR33495">
    <property type="entry name" value="ANTI-SIGMA FACTOR ANTAGONIST TM_1081-RELATED-RELATED"/>
    <property type="match status" value="1"/>
</dbReference>
<proteinExistence type="inferred from homology"/>
<dbReference type="Proteomes" id="UP000262325">
    <property type="component" value="Unassembled WGS sequence"/>
</dbReference>
<reference evidence="4 5" key="1">
    <citation type="journal article" date="2018" name="Nat. Biotechnol.">
        <title>A standardized bacterial taxonomy based on genome phylogeny substantially revises the tree of life.</title>
        <authorList>
            <person name="Parks D.H."/>
            <person name="Chuvochina M."/>
            <person name="Waite D.W."/>
            <person name="Rinke C."/>
            <person name="Skarshewski A."/>
            <person name="Chaumeil P.A."/>
            <person name="Hugenholtz P."/>
        </authorList>
    </citation>
    <scope>NUCLEOTIDE SEQUENCE [LARGE SCALE GENOMIC DNA]</scope>
    <source>
        <strain evidence="4">UBA8672</strain>
    </source>
</reference>
<dbReference type="PROSITE" id="PS50801">
    <property type="entry name" value="STAS"/>
    <property type="match status" value="1"/>
</dbReference>
<evidence type="ECO:0000259" key="3">
    <source>
        <dbReference type="PROSITE" id="PS50801"/>
    </source>
</evidence>
<feature type="domain" description="STAS" evidence="3">
    <location>
        <begin position="21"/>
        <end position="109"/>
    </location>
</feature>
<dbReference type="CDD" id="cd07043">
    <property type="entry name" value="STAS_anti-anti-sigma_factors"/>
    <property type="match status" value="1"/>
</dbReference>
<organism evidence="4 5">
    <name type="scientific">Flexistipes sinusarabici</name>
    <dbReference type="NCBI Taxonomy" id="2352"/>
    <lineage>
        <taxon>Bacteria</taxon>
        <taxon>Pseudomonadati</taxon>
        <taxon>Deferribacterota</taxon>
        <taxon>Deferribacteres</taxon>
        <taxon>Deferribacterales</taxon>
        <taxon>Flexistipitaceae</taxon>
        <taxon>Flexistipes</taxon>
    </lineage>
</organism>
<dbReference type="EMBL" id="DPPF01000232">
    <property type="protein sequence ID" value="HCW94193.1"/>
    <property type="molecule type" value="Genomic_DNA"/>
</dbReference>
<name>A0A3D5QEN9_FLESI</name>
<accession>A0A3D5QEN9</accession>
<gene>
    <name evidence="4" type="ORF">DHM44_10995</name>
</gene>
<dbReference type="InterPro" id="IPR002645">
    <property type="entry name" value="STAS_dom"/>
</dbReference>
<dbReference type="SUPFAM" id="SSF52091">
    <property type="entry name" value="SpoIIaa-like"/>
    <property type="match status" value="1"/>
</dbReference>
<evidence type="ECO:0000256" key="2">
    <source>
        <dbReference type="RuleBase" id="RU003749"/>
    </source>
</evidence>
<dbReference type="InterPro" id="IPR003658">
    <property type="entry name" value="Anti-sigma_ant"/>
</dbReference>
<sequence>MKLNNYMEGKTKIIEVDTVRIDASNSGEFKEKMSELTKSQDAIIDFKHLEFIDSSGLSALVYLHKQSINDRTELRLVNLSPKILDIIKTTGLTQILQIYPDLESAKKDM</sequence>
<dbReference type="Gene3D" id="3.30.750.24">
    <property type="entry name" value="STAS domain"/>
    <property type="match status" value="1"/>
</dbReference>
<dbReference type="InterPro" id="IPR036513">
    <property type="entry name" value="STAS_dom_sf"/>
</dbReference>
<evidence type="ECO:0000313" key="5">
    <source>
        <dbReference type="Proteomes" id="UP000262325"/>
    </source>
</evidence>
<dbReference type="Pfam" id="PF01740">
    <property type="entry name" value="STAS"/>
    <property type="match status" value="1"/>
</dbReference>
<evidence type="ECO:0000313" key="4">
    <source>
        <dbReference type="EMBL" id="HCW94193.1"/>
    </source>
</evidence>